<organism evidence="1 2">
    <name type="scientific">Vicia faba</name>
    <name type="common">Broad bean</name>
    <name type="synonym">Faba vulgaris</name>
    <dbReference type="NCBI Taxonomy" id="3906"/>
    <lineage>
        <taxon>Eukaryota</taxon>
        <taxon>Viridiplantae</taxon>
        <taxon>Streptophyta</taxon>
        <taxon>Embryophyta</taxon>
        <taxon>Tracheophyta</taxon>
        <taxon>Spermatophyta</taxon>
        <taxon>Magnoliopsida</taxon>
        <taxon>eudicotyledons</taxon>
        <taxon>Gunneridae</taxon>
        <taxon>Pentapetalae</taxon>
        <taxon>rosids</taxon>
        <taxon>fabids</taxon>
        <taxon>Fabales</taxon>
        <taxon>Fabaceae</taxon>
        <taxon>Papilionoideae</taxon>
        <taxon>50 kb inversion clade</taxon>
        <taxon>NPAAA clade</taxon>
        <taxon>Hologalegina</taxon>
        <taxon>IRL clade</taxon>
        <taxon>Fabeae</taxon>
        <taxon>Vicia</taxon>
    </lineage>
</organism>
<dbReference type="PANTHER" id="PTHR36617:SF15">
    <property type="entry name" value="REVERSE TRANSCRIPTASE ZINC-BINDING DOMAIN-CONTAINING PROTEIN"/>
    <property type="match status" value="1"/>
</dbReference>
<proteinExistence type="predicted"/>
<gene>
    <name evidence="1" type="ORF">VFH_V089720</name>
</gene>
<evidence type="ECO:0000313" key="2">
    <source>
        <dbReference type="Proteomes" id="UP001157006"/>
    </source>
</evidence>
<dbReference type="EMBL" id="OX451740">
    <property type="protein sequence ID" value="CAI8613625.1"/>
    <property type="molecule type" value="Genomic_DNA"/>
</dbReference>
<sequence>MELVDLPTGQRKFSWSRGSEKAMKMEFSCRYGSSVETLVGASVWSARGNYFNGRVYSRDNKNSLWWRDIKSFGSKSETSNDWFLKGVLYRLGSGRRILFWENRWCGEVRLKILFPILFNQCQNLFETVQEMGEVMGDRWYWKFQGEVINQSVDAQEEMIAMFEIHGQVSNSVSREDGSFRWETKIDGEYAVRDGYRVVTDLGGTIAQKLDQNEVLSSLWESKLPSKIFIFGWRYLKDRVATKLKLMCKGVIHKNEDGQCVFYAE</sequence>
<protein>
    <recommendedName>
        <fullName evidence="3">Reverse transcriptase zinc-binding domain-containing protein</fullName>
    </recommendedName>
</protein>
<dbReference type="Proteomes" id="UP001157006">
    <property type="component" value="Chromosome 5"/>
</dbReference>
<evidence type="ECO:0000313" key="1">
    <source>
        <dbReference type="EMBL" id="CAI8613625.1"/>
    </source>
</evidence>
<dbReference type="PANTHER" id="PTHR36617">
    <property type="entry name" value="PROTEIN, PUTATIVE-RELATED"/>
    <property type="match status" value="1"/>
</dbReference>
<accession>A0AAV1ATH8</accession>
<keyword evidence="2" id="KW-1185">Reference proteome</keyword>
<evidence type="ECO:0008006" key="3">
    <source>
        <dbReference type="Google" id="ProtNLM"/>
    </source>
</evidence>
<name>A0AAV1ATH8_VICFA</name>
<reference evidence="1 2" key="1">
    <citation type="submission" date="2023-01" db="EMBL/GenBank/DDBJ databases">
        <authorList>
            <person name="Kreplak J."/>
        </authorList>
    </citation>
    <scope>NUCLEOTIDE SEQUENCE [LARGE SCALE GENOMIC DNA]</scope>
</reference>
<dbReference type="AlphaFoldDB" id="A0AAV1ATH8"/>